<organism evidence="2 3">
    <name type="scientific">Argiope bruennichi</name>
    <name type="common">Wasp spider</name>
    <name type="synonym">Aranea bruennichi</name>
    <dbReference type="NCBI Taxonomy" id="94029"/>
    <lineage>
        <taxon>Eukaryota</taxon>
        <taxon>Metazoa</taxon>
        <taxon>Ecdysozoa</taxon>
        <taxon>Arthropoda</taxon>
        <taxon>Chelicerata</taxon>
        <taxon>Arachnida</taxon>
        <taxon>Araneae</taxon>
        <taxon>Araneomorphae</taxon>
        <taxon>Entelegynae</taxon>
        <taxon>Araneoidea</taxon>
        <taxon>Araneidae</taxon>
        <taxon>Argiope</taxon>
    </lineage>
</organism>
<dbReference type="PANTHER" id="PTHR46601">
    <property type="entry name" value="ULP_PROTEASE DOMAIN-CONTAINING PROTEIN"/>
    <property type="match status" value="1"/>
</dbReference>
<evidence type="ECO:0000313" key="2">
    <source>
        <dbReference type="EMBL" id="KAF8791287.1"/>
    </source>
</evidence>
<evidence type="ECO:0000313" key="3">
    <source>
        <dbReference type="Proteomes" id="UP000807504"/>
    </source>
</evidence>
<dbReference type="SUPFAM" id="SSF54001">
    <property type="entry name" value="Cysteine proteinases"/>
    <property type="match status" value="1"/>
</dbReference>
<keyword evidence="3" id="KW-1185">Reference proteome</keyword>
<dbReference type="Gene3D" id="3.40.395.10">
    <property type="entry name" value="Adenoviral Proteinase, Chain A"/>
    <property type="match status" value="1"/>
</dbReference>
<feature type="compositionally biased region" description="Polar residues" evidence="1">
    <location>
        <begin position="766"/>
        <end position="787"/>
    </location>
</feature>
<reference evidence="2" key="1">
    <citation type="journal article" date="2020" name="bioRxiv">
        <title>Chromosome-level reference genome of the European wasp spider Argiope bruennichi: a resource for studies on range expansion and evolutionary adaptation.</title>
        <authorList>
            <person name="Sheffer M.M."/>
            <person name="Hoppe A."/>
            <person name="Krehenwinkel H."/>
            <person name="Uhl G."/>
            <person name="Kuss A.W."/>
            <person name="Jensen L."/>
            <person name="Jensen C."/>
            <person name="Gillespie R.G."/>
            <person name="Hoff K.J."/>
            <person name="Prost S."/>
        </authorList>
    </citation>
    <scope>NUCLEOTIDE SEQUENCE</scope>
</reference>
<proteinExistence type="predicted"/>
<name>A0A8T0FJ43_ARGBR</name>
<dbReference type="Proteomes" id="UP000807504">
    <property type="component" value="Unassembled WGS sequence"/>
</dbReference>
<sequence>MTSRSVGLAGRKRMVEKQLERERKFQKDIESFFVRDDVSRNRAGTKETITKNKMKKQKRFLNAPIKTLYKKFLREVSKKVSYTTFTRYRPFHVLKPTDIGQDTCLCKTHTNIELKAKKLKQFGLLSDNNPHALCELITCNKNSVKCMYNNCVSCKNKILPFSDTMINAEEKILYEKGTIVKETVEKTDAAGKKIIKENKKSKKIIVTDTISRLKESFQKDMKDFKRHLFNIKNQNREFKSCKENLMDNEAAILVDFSENYSCKLAKEIQSYHFVDTIHIFSDGPSTQYRQKKNFFLFSTRLFDLTFVAGTWSFFESSHGKGAADGVGSALKRKANDYVAYRKDIPDARILFETLKDTSEKERNKKLREVVENDLKVFKLQAEIRRNNEQQLEQELGLQKSLSDFQRPVTEKLRQNEHSRKEHLKAITNSVASIPLAIENIPPAIEHSSPSDIFNFDRELDVEFLEKNNFPRPSKLYYESKKALQEIINKVNKTYMKMARQKGNVMSQIARMTRKDEEKEDVLLDRLPKKMRQFENGIINLDIATGPGTHWVCYYNDPNNSFVEYFDPFGEYVYKILPNVKKYLQSSGKKEIGYNSNFLQQPSSVKCGYFCMKYISERNNELFRDGCDWKWRQKSPESPGCGSTCLIVVTTHTDFYVLFLRKELGFTAEKLLSNHRKLFRDGCDWKWRQKSPEGSGCGSTCLIGVTTHTDFYALFHRKELGFTAEKLPTAVYGNILFLHTPIRTATQRTLPTAAEFLLDGVPPTSPSPSGDYSATQSRASSTPTTSNQVTLPQRFATTGYSFTGSVFSFKHHHSSLENREALHSLAMGRHLVRLRPLCHLNILLLTLM</sequence>
<protein>
    <submittedName>
        <fullName evidence="2">Uncharacterized protein</fullName>
    </submittedName>
</protein>
<dbReference type="InterPro" id="IPR038765">
    <property type="entry name" value="Papain-like_cys_pep_sf"/>
</dbReference>
<accession>A0A8T0FJ43</accession>
<dbReference type="EMBL" id="JABXBU010000011">
    <property type="protein sequence ID" value="KAF8791287.1"/>
    <property type="molecule type" value="Genomic_DNA"/>
</dbReference>
<dbReference type="AlphaFoldDB" id="A0A8T0FJ43"/>
<evidence type="ECO:0000256" key="1">
    <source>
        <dbReference type="SAM" id="MobiDB-lite"/>
    </source>
</evidence>
<dbReference type="PANTHER" id="PTHR46601:SF1">
    <property type="entry name" value="ADF-H DOMAIN-CONTAINING PROTEIN"/>
    <property type="match status" value="1"/>
</dbReference>
<feature type="region of interest" description="Disordered" evidence="1">
    <location>
        <begin position="763"/>
        <end position="787"/>
    </location>
</feature>
<gene>
    <name evidence="2" type="ORF">HNY73_006175</name>
</gene>
<reference evidence="2" key="2">
    <citation type="submission" date="2020-06" db="EMBL/GenBank/DDBJ databases">
        <authorList>
            <person name="Sheffer M."/>
        </authorList>
    </citation>
    <scope>NUCLEOTIDE SEQUENCE</scope>
</reference>
<comment type="caution">
    <text evidence="2">The sequence shown here is derived from an EMBL/GenBank/DDBJ whole genome shotgun (WGS) entry which is preliminary data.</text>
</comment>